<gene>
    <name evidence="2" type="ORF">OVN521_LOCUS43027</name>
</gene>
<name>A0A820YI30_9BILA</name>
<protein>
    <submittedName>
        <fullName evidence="2">Uncharacterized protein</fullName>
    </submittedName>
</protein>
<feature type="compositionally biased region" description="Polar residues" evidence="1">
    <location>
        <begin position="7"/>
        <end position="32"/>
    </location>
</feature>
<dbReference type="AlphaFoldDB" id="A0A820YI30"/>
<dbReference type="Proteomes" id="UP000663866">
    <property type="component" value="Unassembled WGS sequence"/>
</dbReference>
<evidence type="ECO:0000313" key="3">
    <source>
        <dbReference type="Proteomes" id="UP000663866"/>
    </source>
</evidence>
<dbReference type="EMBL" id="CAJOBG010060433">
    <property type="protein sequence ID" value="CAF4546817.1"/>
    <property type="molecule type" value="Genomic_DNA"/>
</dbReference>
<evidence type="ECO:0000256" key="1">
    <source>
        <dbReference type="SAM" id="MobiDB-lite"/>
    </source>
</evidence>
<reference evidence="2" key="1">
    <citation type="submission" date="2021-02" db="EMBL/GenBank/DDBJ databases">
        <authorList>
            <person name="Nowell W R."/>
        </authorList>
    </citation>
    <scope>NUCLEOTIDE SEQUENCE</scope>
</reference>
<evidence type="ECO:0000313" key="2">
    <source>
        <dbReference type="EMBL" id="CAF4546817.1"/>
    </source>
</evidence>
<feature type="non-terminal residue" evidence="2">
    <location>
        <position position="32"/>
    </location>
</feature>
<feature type="region of interest" description="Disordered" evidence="1">
    <location>
        <begin position="1"/>
        <end position="32"/>
    </location>
</feature>
<accession>A0A820YI30</accession>
<proteinExistence type="predicted"/>
<organism evidence="2 3">
    <name type="scientific">Rotaria magnacalcarata</name>
    <dbReference type="NCBI Taxonomy" id="392030"/>
    <lineage>
        <taxon>Eukaryota</taxon>
        <taxon>Metazoa</taxon>
        <taxon>Spiralia</taxon>
        <taxon>Gnathifera</taxon>
        <taxon>Rotifera</taxon>
        <taxon>Eurotatoria</taxon>
        <taxon>Bdelloidea</taxon>
        <taxon>Philodinida</taxon>
        <taxon>Philodinidae</taxon>
        <taxon>Rotaria</taxon>
    </lineage>
</organism>
<keyword evidence="3" id="KW-1185">Reference proteome</keyword>
<comment type="caution">
    <text evidence="2">The sequence shown here is derived from an EMBL/GenBank/DDBJ whole genome shotgun (WGS) entry which is preliminary data.</text>
</comment>
<sequence length="32" mass="3430">MAHRGSARSSQQTTEPPRKSSAVTIGTNTDEQ</sequence>